<evidence type="ECO:0000313" key="1">
    <source>
        <dbReference type="EMBL" id="WMV31485.1"/>
    </source>
</evidence>
<dbReference type="EMBL" id="CP133616">
    <property type="protein sequence ID" value="WMV31485.1"/>
    <property type="molecule type" value="Genomic_DNA"/>
</dbReference>
<organism evidence="1 2">
    <name type="scientific">Solanum verrucosum</name>
    <dbReference type="NCBI Taxonomy" id="315347"/>
    <lineage>
        <taxon>Eukaryota</taxon>
        <taxon>Viridiplantae</taxon>
        <taxon>Streptophyta</taxon>
        <taxon>Embryophyta</taxon>
        <taxon>Tracheophyta</taxon>
        <taxon>Spermatophyta</taxon>
        <taxon>Magnoliopsida</taxon>
        <taxon>eudicotyledons</taxon>
        <taxon>Gunneridae</taxon>
        <taxon>Pentapetalae</taxon>
        <taxon>asterids</taxon>
        <taxon>lamiids</taxon>
        <taxon>Solanales</taxon>
        <taxon>Solanaceae</taxon>
        <taxon>Solanoideae</taxon>
        <taxon>Solaneae</taxon>
        <taxon>Solanum</taxon>
    </lineage>
</organism>
<gene>
    <name evidence="1" type="ORF">MTR67_024870</name>
</gene>
<name>A0AAF0R2G1_SOLVR</name>
<keyword evidence="2" id="KW-1185">Reference proteome</keyword>
<reference evidence="1" key="1">
    <citation type="submission" date="2023-08" db="EMBL/GenBank/DDBJ databases">
        <title>A de novo genome assembly of Solanum verrucosum Schlechtendal, a Mexican diploid species geographically isolated from the other diploid A-genome species in potato relatives.</title>
        <authorList>
            <person name="Hosaka K."/>
        </authorList>
    </citation>
    <scope>NUCLEOTIDE SEQUENCE</scope>
    <source>
        <tissue evidence="1">Young leaves</tissue>
    </source>
</reference>
<proteinExistence type="predicted"/>
<accession>A0AAF0R2G1</accession>
<dbReference type="AlphaFoldDB" id="A0AAF0R2G1"/>
<dbReference type="Proteomes" id="UP001234989">
    <property type="component" value="Chromosome 5"/>
</dbReference>
<evidence type="ECO:0000313" key="2">
    <source>
        <dbReference type="Proteomes" id="UP001234989"/>
    </source>
</evidence>
<protein>
    <submittedName>
        <fullName evidence="1">Uncharacterized protein</fullName>
    </submittedName>
</protein>
<sequence length="42" mass="4896">MNSMKKIQGLVLKQPIKITFIITNINPKNLILFNSNQLKREL</sequence>